<keyword evidence="1 4" id="KW-0349">Heme</keyword>
<dbReference type="Pfam" id="PF09086">
    <property type="entry name" value="DUF1924"/>
    <property type="match status" value="1"/>
</dbReference>
<sequence>MSRLFLSCLCLFASGAALAAPADLLQGYEMQARQANPQFQAFSAARGEQFYHAKRTHSNGKSVSCAACHSDNPKALGRNEKTSKEILPMAPIANKERLSDPAKVEKWFKRNCQDVMERACTAQEKGDFLAYLLSIK</sequence>
<dbReference type="GO" id="GO:0046872">
    <property type="term" value="F:metal ion binding"/>
    <property type="evidence" value="ECO:0007669"/>
    <property type="project" value="UniProtKB-KW"/>
</dbReference>
<evidence type="ECO:0000313" key="8">
    <source>
        <dbReference type="Proteomes" id="UP000502260"/>
    </source>
</evidence>
<accession>A0A6F8V815</accession>
<evidence type="ECO:0000259" key="6">
    <source>
        <dbReference type="PROSITE" id="PS51007"/>
    </source>
</evidence>
<dbReference type="InterPro" id="IPR036909">
    <property type="entry name" value="Cyt_c-like_dom_sf"/>
</dbReference>
<reference evidence="8" key="1">
    <citation type="submission" date="2020-03" db="EMBL/GenBank/DDBJ databases">
        <title>Complete genome sequence of sulfur-oxidizing bacterium skT11.</title>
        <authorList>
            <person name="Kanda M."/>
            <person name="Kojima H."/>
            <person name="Fukui M."/>
        </authorList>
    </citation>
    <scope>NUCLEOTIDE SEQUENCE [LARGE SCALE GENOMIC DNA]</scope>
    <source>
        <strain evidence="8">skT11</strain>
    </source>
</reference>
<organism evidence="7 8">
    <name type="scientific">Sulfurimicrobium lacus</name>
    <dbReference type="NCBI Taxonomy" id="2715678"/>
    <lineage>
        <taxon>Bacteria</taxon>
        <taxon>Pseudomonadati</taxon>
        <taxon>Pseudomonadota</taxon>
        <taxon>Betaproteobacteria</taxon>
        <taxon>Nitrosomonadales</taxon>
        <taxon>Sulfuricellaceae</taxon>
        <taxon>Sulfurimicrobium</taxon>
    </lineage>
</organism>
<dbReference type="RefSeq" id="WP_173058628.1">
    <property type="nucleotide sequence ID" value="NZ_AP022853.1"/>
</dbReference>
<gene>
    <name evidence="7" type="ORF">SKTS_00420</name>
</gene>
<evidence type="ECO:0000313" key="7">
    <source>
        <dbReference type="EMBL" id="BCB25156.1"/>
    </source>
</evidence>
<dbReference type="PROSITE" id="PS51007">
    <property type="entry name" value="CYTC"/>
    <property type="match status" value="1"/>
</dbReference>
<protein>
    <recommendedName>
        <fullName evidence="6">Cytochrome c domain-containing protein</fullName>
    </recommendedName>
</protein>
<evidence type="ECO:0000256" key="2">
    <source>
        <dbReference type="ARBA" id="ARBA00022723"/>
    </source>
</evidence>
<dbReference type="KEGG" id="slac:SKTS_00420"/>
<dbReference type="Gene3D" id="1.10.760.10">
    <property type="entry name" value="Cytochrome c-like domain"/>
    <property type="match status" value="1"/>
</dbReference>
<dbReference type="GO" id="GO:0020037">
    <property type="term" value="F:heme binding"/>
    <property type="evidence" value="ECO:0007669"/>
    <property type="project" value="InterPro"/>
</dbReference>
<dbReference type="InterPro" id="IPR009056">
    <property type="entry name" value="Cyt_c-like_dom"/>
</dbReference>
<feature type="domain" description="Cytochrome c" evidence="6">
    <location>
        <begin position="42"/>
        <end position="136"/>
    </location>
</feature>
<evidence type="ECO:0000256" key="4">
    <source>
        <dbReference type="PROSITE-ProRule" id="PRU00433"/>
    </source>
</evidence>
<evidence type="ECO:0000256" key="1">
    <source>
        <dbReference type="ARBA" id="ARBA00022617"/>
    </source>
</evidence>
<dbReference type="EMBL" id="AP022853">
    <property type="protein sequence ID" value="BCB25156.1"/>
    <property type="molecule type" value="Genomic_DNA"/>
</dbReference>
<evidence type="ECO:0000256" key="3">
    <source>
        <dbReference type="ARBA" id="ARBA00023004"/>
    </source>
</evidence>
<keyword evidence="8" id="KW-1185">Reference proteome</keyword>
<keyword evidence="2 4" id="KW-0479">Metal-binding</keyword>
<dbReference type="Proteomes" id="UP000502260">
    <property type="component" value="Chromosome"/>
</dbReference>
<dbReference type="SUPFAM" id="SSF46626">
    <property type="entry name" value="Cytochrome c"/>
    <property type="match status" value="1"/>
</dbReference>
<feature type="chain" id="PRO_5026316847" description="Cytochrome c domain-containing protein" evidence="5">
    <location>
        <begin position="20"/>
        <end position="136"/>
    </location>
</feature>
<dbReference type="InterPro" id="IPR015170">
    <property type="entry name" value="DUF1924_SHP"/>
</dbReference>
<keyword evidence="5" id="KW-0732">Signal</keyword>
<feature type="signal peptide" evidence="5">
    <location>
        <begin position="1"/>
        <end position="19"/>
    </location>
</feature>
<proteinExistence type="predicted"/>
<name>A0A6F8V815_9PROT</name>
<dbReference type="GO" id="GO:0009055">
    <property type="term" value="F:electron transfer activity"/>
    <property type="evidence" value="ECO:0007669"/>
    <property type="project" value="InterPro"/>
</dbReference>
<dbReference type="AlphaFoldDB" id="A0A6F8V815"/>
<keyword evidence="3 4" id="KW-0408">Iron</keyword>
<evidence type="ECO:0000256" key="5">
    <source>
        <dbReference type="SAM" id="SignalP"/>
    </source>
</evidence>